<feature type="transmembrane region" description="Helical" evidence="1">
    <location>
        <begin position="64"/>
        <end position="82"/>
    </location>
</feature>
<dbReference type="AlphaFoldDB" id="A0A1I3BB11"/>
<keyword evidence="1" id="KW-0472">Membrane</keyword>
<keyword evidence="1" id="KW-1133">Transmembrane helix</keyword>
<dbReference type="Pfam" id="PF06961">
    <property type="entry name" value="DUF1294"/>
    <property type="match status" value="1"/>
</dbReference>
<feature type="transmembrane region" description="Helical" evidence="1">
    <location>
        <begin position="35"/>
        <end position="52"/>
    </location>
</feature>
<evidence type="ECO:0000313" key="2">
    <source>
        <dbReference type="EMBL" id="SFH59360.1"/>
    </source>
</evidence>
<keyword evidence="1" id="KW-0812">Transmembrane</keyword>
<evidence type="ECO:0000256" key="1">
    <source>
        <dbReference type="SAM" id="Phobius"/>
    </source>
</evidence>
<name>A0A1I3BB11_9LACT</name>
<dbReference type="RefSeq" id="WP_092091359.1">
    <property type="nucleotide sequence ID" value="NZ_FOQE01000005.1"/>
</dbReference>
<gene>
    <name evidence="2" type="ORF">SAMN04489868_10536</name>
</gene>
<proteinExistence type="predicted"/>
<sequence length="84" mass="9516">MLQVSYALFINVLLFCLMGSDKKRARKGAWRIPEKYLLGAGIAGGGFGGLLAMKLFHHKTRKKIFHFSFWIGCFLLVILLITNK</sequence>
<dbReference type="InterPro" id="IPR010718">
    <property type="entry name" value="DUF1294"/>
</dbReference>
<accession>A0A1I3BB11</accession>
<dbReference type="OrthoDB" id="1698854at2"/>
<evidence type="ECO:0000313" key="3">
    <source>
        <dbReference type="Proteomes" id="UP000198668"/>
    </source>
</evidence>
<dbReference type="EMBL" id="FOQE01000005">
    <property type="protein sequence ID" value="SFH59360.1"/>
    <property type="molecule type" value="Genomic_DNA"/>
</dbReference>
<reference evidence="2 3" key="1">
    <citation type="submission" date="2016-10" db="EMBL/GenBank/DDBJ databases">
        <authorList>
            <person name="de Groot N.N."/>
        </authorList>
    </citation>
    <scope>NUCLEOTIDE SEQUENCE [LARGE SCALE GENOMIC DNA]</scope>
    <source>
        <strain evidence="2 3">DSM 27630</strain>
    </source>
</reference>
<keyword evidence="3" id="KW-1185">Reference proteome</keyword>
<organism evidence="2 3">
    <name type="scientific">Pisciglobus halotolerans</name>
    <dbReference type="NCBI Taxonomy" id="745365"/>
    <lineage>
        <taxon>Bacteria</taxon>
        <taxon>Bacillati</taxon>
        <taxon>Bacillota</taxon>
        <taxon>Bacilli</taxon>
        <taxon>Lactobacillales</taxon>
        <taxon>Carnobacteriaceae</taxon>
    </lineage>
</organism>
<dbReference type="Proteomes" id="UP000198668">
    <property type="component" value="Unassembled WGS sequence"/>
</dbReference>
<protein>
    <submittedName>
        <fullName evidence="2">Uncharacterized membrane protein YsdA, DUF1294 family</fullName>
    </submittedName>
</protein>